<sequence length="213" mass="24081">MYTPKHFEVSDHDSLFQLMQNYPLGTLITVEEDGINANHIPFEIVTPNTEAPFGMLRGHVARANPVWKNLNVLHEALVVFQGPQAYITPAWYEEKQLSGKVVPTYNFAVVHAYGRLQIKDDAQWLRQHLGHLTDQQERQQTIPWKVDDAPNDYVQKLMSAIVGIEIPLTRLSGKWKTSQNRSQQDRINIAAGLRSGQDATAHGMAELVTQQSS</sequence>
<dbReference type="SUPFAM" id="SSF50475">
    <property type="entry name" value="FMN-binding split barrel"/>
    <property type="match status" value="1"/>
</dbReference>
<dbReference type="Proteomes" id="UP001589844">
    <property type="component" value="Unassembled WGS sequence"/>
</dbReference>
<reference evidence="1 2" key="1">
    <citation type="submission" date="2024-09" db="EMBL/GenBank/DDBJ databases">
        <authorList>
            <person name="Sun Q."/>
            <person name="Mori K."/>
        </authorList>
    </citation>
    <scope>NUCLEOTIDE SEQUENCE [LARGE SCALE GENOMIC DNA]</scope>
    <source>
        <strain evidence="1 2">CCM 8677</strain>
    </source>
</reference>
<keyword evidence="2" id="KW-1185">Reference proteome</keyword>
<dbReference type="EMBL" id="JBHLXJ010000013">
    <property type="protein sequence ID" value="MFC0350673.1"/>
    <property type="molecule type" value="Genomic_DNA"/>
</dbReference>
<dbReference type="InterPro" id="IPR007396">
    <property type="entry name" value="TR_PAI2-type"/>
</dbReference>
<dbReference type="PANTHER" id="PTHR35802">
    <property type="entry name" value="PROTEASE SYNTHASE AND SPORULATION PROTEIN PAI 2"/>
    <property type="match status" value="1"/>
</dbReference>
<dbReference type="PIRSF" id="PIRSF010372">
    <property type="entry name" value="PaiB"/>
    <property type="match status" value="1"/>
</dbReference>
<dbReference type="PANTHER" id="PTHR35802:SF1">
    <property type="entry name" value="PROTEASE SYNTHASE AND SPORULATION PROTEIN PAI 2"/>
    <property type="match status" value="1"/>
</dbReference>
<dbReference type="Pfam" id="PF04299">
    <property type="entry name" value="FMN_bind_2"/>
    <property type="match status" value="1"/>
</dbReference>
<evidence type="ECO:0000313" key="2">
    <source>
        <dbReference type="Proteomes" id="UP001589844"/>
    </source>
</evidence>
<accession>A0ABV6IFS6</accession>
<dbReference type="InterPro" id="IPR012349">
    <property type="entry name" value="Split_barrel_FMN-bd"/>
</dbReference>
<proteinExistence type="predicted"/>
<dbReference type="RefSeq" id="WP_390213167.1">
    <property type="nucleotide sequence ID" value="NZ_JBHLXJ010000013.1"/>
</dbReference>
<gene>
    <name evidence="1" type="ORF">ACFFJH_12690</name>
</gene>
<comment type="caution">
    <text evidence="1">The sequence shown here is derived from an EMBL/GenBank/DDBJ whole genome shotgun (WGS) entry which is preliminary data.</text>
</comment>
<organism evidence="1 2">
    <name type="scientific">Undibacterium danionis</name>
    <dbReference type="NCBI Taxonomy" id="1812100"/>
    <lineage>
        <taxon>Bacteria</taxon>
        <taxon>Pseudomonadati</taxon>
        <taxon>Pseudomonadota</taxon>
        <taxon>Betaproteobacteria</taxon>
        <taxon>Burkholderiales</taxon>
        <taxon>Oxalobacteraceae</taxon>
        <taxon>Undibacterium</taxon>
    </lineage>
</organism>
<dbReference type="Gene3D" id="2.30.110.10">
    <property type="entry name" value="Electron Transport, Fmn-binding Protein, Chain A"/>
    <property type="match status" value="1"/>
</dbReference>
<evidence type="ECO:0000313" key="1">
    <source>
        <dbReference type="EMBL" id="MFC0350673.1"/>
    </source>
</evidence>
<name>A0ABV6IFS6_9BURK</name>
<protein>
    <submittedName>
        <fullName evidence="1">FMN-binding negative transcriptional regulator</fullName>
    </submittedName>
</protein>